<evidence type="ECO:0000313" key="8">
    <source>
        <dbReference type="Proteomes" id="UP001595713"/>
    </source>
</evidence>
<dbReference type="PANTHER" id="PTHR44688">
    <property type="entry name" value="DNA-BINDING TRANSCRIPTIONAL ACTIVATOR DEVR_DOSR"/>
    <property type="match status" value="1"/>
</dbReference>
<dbReference type="InterPro" id="IPR016032">
    <property type="entry name" value="Sig_transdc_resp-reg_C-effctor"/>
</dbReference>
<keyword evidence="3" id="KW-0804">Transcription</keyword>
<dbReference type="Gene3D" id="1.10.10.10">
    <property type="entry name" value="Winged helix-like DNA-binding domain superfamily/Winged helix DNA-binding domain"/>
    <property type="match status" value="1"/>
</dbReference>
<evidence type="ECO:0000259" key="5">
    <source>
        <dbReference type="PROSITE" id="PS50043"/>
    </source>
</evidence>
<keyword evidence="8" id="KW-1185">Reference proteome</keyword>
<dbReference type="EMBL" id="JBHRXP010000002">
    <property type="protein sequence ID" value="MFC3580044.1"/>
    <property type="molecule type" value="Genomic_DNA"/>
</dbReference>
<dbReference type="SMART" id="SM00421">
    <property type="entry name" value="HTH_LUXR"/>
    <property type="match status" value="1"/>
</dbReference>
<dbReference type="PROSITE" id="PS50043">
    <property type="entry name" value="HTH_LUXR_2"/>
    <property type="match status" value="1"/>
</dbReference>
<evidence type="ECO:0000259" key="6">
    <source>
        <dbReference type="PROSITE" id="PS50110"/>
    </source>
</evidence>
<evidence type="ECO:0000256" key="3">
    <source>
        <dbReference type="ARBA" id="ARBA00023163"/>
    </source>
</evidence>
<dbReference type="Pfam" id="PF00072">
    <property type="entry name" value="Response_reg"/>
    <property type="match status" value="1"/>
</dbReference>
<proteinExistence type="predicted"/>
<keyword evidence="4" id="KW-0597">Phosphoprotein</keyword>
<dbReference type="SMART" id="SM00448">
    <property type="entry name" value="REC"/>
    <property type="match status" value="1"/>
</dbReference>
<reference evidence="8" key="1">
    <citation type="journal article" date="2019" name="Int. J. Syst. Evol. Microbiol.">
        <title>The Global Catalogue of Microorganisms (GCM) 10K type strain sequencing project: providing services to taxonomists for standard genome sequencing and annotation.</title>
        <authorList>
            <consortium name="The Broad Institute Genomics Platform"/>
            <consortium name="The Broad Institute Genome Sequencing Center for Infectious Disease"/>
            <person name="Wu L."/>
            <person name="Ma J."/>
        </authorList>
    </citation>
    <scope>NUCLEOTIDE SEQUENCE [LARGE SCALE GENOMIC DNA]</scope>
    <source>
        <strain evidence="8">KCTC 42739</strain>
    </source>
</reference>
<accession>A0ABV7SSU9</accession>
<evidence type="ECO:0000256" key="1">
    <source>
        <dbReference type="ARBA" id="ARBA00023015"/>
    </source>
</evidence>
<sequence>MAEERPVYIIDDEPEMCRSLALLLATGGVPAQTFGCADLFLDMIDHLPPGVVICDVRMPGTSGIELLRALAARGRVDPVVVIAGHADVALAVEAMRAGALDFLEKPFDTATIMGAVAAGRRQVDEAARPASRLDTLSRRERQVFDLIVAGQTSKEAARHLSISPRTVETYRTKLLQKTGAAGTAQLIRLGIEARMHGGLHTEVPIRPETGAPLAKALAGADVSPPTRND</sequence>
<dbReference type="CDD" id="cd06170">
    <property type="entry name" value="LuxR_C_like"/>
    <property type="match status" value="1"/>
</dbReference>
<dbReference type="RefSeq" id="WP_261293080.1">
    <property type="nucleotide sequence ID" value="NZ_JANQBK010000003.1"/>
</dbReference>
<feature type="domain" description="HTH luxR-type" evidence="5">
    <location>
        <begin position="129"/>
        <end position="194"/>
    </location>
</feature>
<dbReference type="InterPro" id="IPR036388">
    <property type="entry name" value="WH-like_DNA-bd_sf"/>
</dbReference>
<dbReference type="Pfam" id="PF00196">
    <property type="entry name" value="GerE"/>
    <property type="match status" value="1"/>
</dbReference>
<comment type="caution">
    <text evidence="7">The sequence shown here is derived from an EMBL/GenBank/DDBJ whole genome shotgun (WGS) entry which is preliminary data.</text>
</comment>
<name>A0ABV7SSU9_9SPHN</name>
<dbReference type="InterPro" id="IPR000792">
    <property type="entry name" value="Tscrpt_reg_LuxR_C"/>
</dbReference>
<feature type="domain" description="Response regulatory" evidence="6">
    <location>
        <begin position="6"/>
        <end position="120"/>
    </location>
</feature>
<gene>
    <name evidence="7" type="ORF">ACFONA_07680</name>
</gene>
<dbReference type="PANTHER" id="PTHR44688:SF16">
    <property type="entry name" value="DNA-BINDING TRANSCRIPTIONAL ACTIVATOR DEVR_DOSR"/>
    <property type="match status" value="1"/>
</dbReference>
<dbReference type="Proteomes" id="UP001595713">
    <property type="component" value="Unassembled WGS sequence"/>
</dbReference>
<protein>
    <submittedName>
        <fullName evidence="7">Response regulator transcription factor</fullName>
    </submittedName>
</protein>
<dbReference type="PROSITE" id="PS50110">
    <property type="entry name" value="RESPONSE_REGULATORY"/>
    <property type="match status" value="1"/>
</dbReference>
<evidence type="ECO:0000256" key="2">
    <source>
        <dbReference type="ARBA" id="ARBA00023125"/>
    </source>
</evidence>
<organism evidence="7 8">
    <name type="scientific">Sphingomonas hylomeconis</name>
    <dbReference type="NCBI Taxonomy" id="1395958"/>
    <lineage>
        <taxon>Bacteria</taxon>
        <taxon>Pseudomonadati</taxon>
        <taxon>Pseudomonadota</taxon>
        <taxon>Alphaproteobacteria</taxon>
        <taxon>Sphingomonadales</taxon>
        <taxon>Sphingomonadaceae</taxon>
        <taxon>Sphingomonas</taxon>
    </lineage>
</organism>
<keyword evidence="1" id="KW-0805">Transcription regulation</keyword>
<evidence type="ECO:0000256" key="4">
    <source>
        <dbReference type="PROSITE-ProRule" id="PRU00169"/>
    </source>
</evidence>
<dbReference type="SUPFAM" id="SSF52172">
    <property type="entry name" value="CheY-like"/>
    <property type="match status" value="1"/>
</dbReference>
<dbReference type="PRINTS" id="PR00038">
    <property type="entry name" value="HTHLUXR"/>
</dbReference>
<dbReference type="InterPro" id="IPR001789">
    <property type="entry name" value="Sig_transdc_resp-reg_receiver"/>
</dbReference>
<feature type="modified residue" description="4-aspartylphosphate" evidence="4">
    <location>
        <position position="55"/>
    </location>
</feature>
<dbReference type="Gene3D" id="3.40.50.2300">
    <property type="match status" value="1"/>
</dbReference>
<evidence type="ECO:0000313" key="7">
    <source>
        <dbReference type="EMBL" id="MFC3580044.1"/>
    </source>
</evidence>
<dbReference type="SUPFAM" id="SSF46894">
    <property type="entry name" value="C-terminal effector domain of the bipartite response regulators"/>
    <property type="match status" value="1"/>
</dbReference>
<dbReference type="InterPro" id="IPR011006">
    <property type="entry name" value="CheY-like_superfamily"/>
</dbReference>
<keyword evidence="2" id="KW-0238">DNA-binding</keyword>